<comment type="caution">
    <text evidence="1">The sequence shown here is derived from an EMBL/GenBank/DDBJ whole genome shotgun (WGS) entry which is preliminary data.</text>
</comment>
<reference evidence="2" key="1">
    <citation type="journal article" date="2023" name="Front. Plant Sci.">
        <title>Chromosomal-level genome assembly of Melastoma candidum provides insights into trichome evolution.</title>
        <authorList>
            <person name="Zhong Y."/>
            <person name="Wu W."/>
            <person name="Sun C."/>
            <person name="Zou P."/>
            <person name="Liu Y."/>
            <person name="Dai S."/>
            <person name="Zhou R."/>
        </authorList>
    </citation>
    <scope>NUCLEOTIDE SEQUENCE [LARGE SCALE GENOMIC DNA]</scope>
</reference>
<evidence type="ECO:0000313" key="2">
    <source>
        <dbReference type="Proteomes" id="UP001057402"/>
    </source>
</evidence>
<evidence type="ECO:0000313" key="1">
    <source>
        <dbReference type="EMBL" id="KAI4375466.1"/>
    </source>
</evidence>
<proteinExistence type="predicted"/>
<dbReference type="Proteomes" id="UP001057402">
    <property type="component" value="Chromosome 4"/>
</dbReference>
<keyword evidence="2" id="KW-1185">Reference proteome</keyword>
<accession>A0ACB9R8M1</accession>
<organism evidence="1 2">
    <name type="scientific">Melastoma candidum</name>
    <dbReference type="NCBI Taxonomy" id="119954"/>
    <lineage>
        <taxon>Eukaryota</taxon>
        <taxon>Viridiplantae</taxon>
        <taxon>Streptophyta</taxon>
        <taxon>Embryophyta</taxon>
        <taxon>Tracheophyta</taxon>
        <taxon>Spermatophyta</taxon>
        <taxon>Magnoliopsida</taxon>
        <taxon>eudicotyledons</taxon>
        <taxon>Gunneridae</taxon>
        <taxon>Pentapetalae</taxon>
        <taxon>rosids</taxon>
        <taxon>malvids</taxon>
        <taxon>Myrtales</taxon>
        <taxon>Melastomataceae</taxon>
        <taxon>Melastomatoideae</taxon>
        <taxon>Melastomateae</taxon>
        <taxon>Melastoma</taxon>
    </lineage>
</organism>
<sequence length="174" mass="18759">MNFLATSIEEDVVDTSAIVKALLVRTGGFVPLDESTYKVKKIVAALNESQVPPPDVLDVVVCPSADYMDLVRERVTNWENVVLAYDPAWATGTGKVVTPPQVQEVHSEIRKCLEASVNAEVASMTRIICAVPLTSKNCPELAAQSDVDGFLVRGAPLKPEFIGILMSATTQDEA</sequence>
<dbReference type="EMBL" id="CM042883">
    <property type="protein sequence ID" value="KAI4375466.1"/>
    <property type="molecule type" value="Genomic_DNA"/>
</dbReference>
<gene>
    <name evidence="1" type="ORF">MLD38_013332</name>
</gene>
<name>A0ACB9R8M1_9MYRT</name>
<protein>
    <submittedName>
        <fullName evidence="1">Uncharacterized protein</fullName>
    </submittedName>
</protein>